<dbReference type="InterPro" id="IPR000210">
    <property type="entry name" value="BTB/POZ_dom"/>
</dbReference>
<dbReference type="AlphaFoldDB" id="A0A8R2H5M2"/>
<evidence type="ECO:0000259" key="4">
    <source>
        <dbReference type="Pfam" id="PF00651"/>
    </source>
</evidence>
<dbReference type="PANTHER" id="PTHR24412">
    <property type="entry name" value="KELCH PROTEIN"/>
    <property type="match status" value="1"/>
</dbReference>
<sequence length="110" mass="12411">MFSNFDENYIYTEEIMATKENDQVFLPAENILQVDYVSSACAEFLRKQQDISNCINIKAFANLHNYTGLLSSSEAFIKQHFSEVAKAEDFLFSSSGDLVKLISSNDCCSI</sequence>
<evidence type="ECO:0000313" key="7">
    <source>
        <dbReference type="Proteomes" id="UP000007819"/>
    </source>
</evidence>
<dbReference type="EnsemblMetazoa" id="XM_016803332.2">
    <property type="protein sequence ID" value="XP_016658821.1"/>
    <property type="gene ID" value="GeneID_100575789"/>
</dbReference>
<evidence type="ECO:0000259" key="5">
    <source>
        <dbReference type="Pfam" id="PF07707"/>
    </source>
</evidence>
<reference evidence="6" key="2">
    <citation type="submission" date="2022-06" db="UniProtKB">
        <authorList>
            <consortium name="EnsemblMetazoa"/>
        </authorList>
    </citation>
    <scope>IDENTIFICATION</scope>
</reference>
<dbReference type="OrthoDB" id="45365at2759"/>
<evidence type="ECO:0000256" key="2">
    <source>
        <dbReference type="ARBA" id="ARBA00022737"/>
    </source>
</evidence>
<name>A0A8R2H5M2_ACYPI</name>
<dbReference type="Gene3D" id="1.25.40.420">
    <property type="match status" value="1"/>
</dbReference>
<gene>
    <name evidence="6" type="primary">100575789</name>
</gene>
<keyword evidence="7" id="KW-1185">Reference proteome</keyword>
<dbReference type="EnsemblMetazoa" id="XM_016803333.2">
    <property type="protein sequence ID" value="XP_016658822.1"/>
    <property type="gene ID" value="GeneID_100575789"/>
</dbReference>
<proteinExistence type="predicted"/>
<evidence type="ECO:0000256" key="3">
    <source>
        <dbReference type="ARBA" id="ARBA00023203"/>
    </source>
</evidence>
<reference evidence="7" key="1">
    <citation type="submission" date="2010-06" db="EMBL/GenBank/DDBJ databases">
        <authorList>
            <person name="Jiang H."/>
            <person name="Abraham K."/>
            <person name="Ali S."/>
            <person name="Alsbrooks S.L."/>
            <person name="Anim B.N."/>
            <person name="Anosike U.S."/>
            <person name="Attaway T."/>
            <person name="Bandaranaike D.P."/>
            <person name="Battles P.K."/>
            <person name="Bell S.N."/>
            <person name="Bell A.V."/>
            <person name="Beltran B."/>
            <person name="Bickham C."/>
            <person name="Bustamante Y."/>
            <person name="Caleb T."/>
            <person name="Canada A."/>
            <person name="Cardenas V."/>
            <person name="Carter K."/>
            <person name="Chacko J."/>
            <person name="Chandrabose M.N."/>
            <person name="Chavez D."/>
            <person name="Chavez A."/>
            <person name="Chen L."/>
            <person name="Chu H.-S."/>
            <person name="Claassen K.J."/>
            <person name="Cockrell R."/>
            <person name="Collins M."/>
            <person name="Cooper J.A."/>
            <person name="Cree A."/>
            <person name="Curry S.M."/>
            <person name="Da Y."/>
            <person name="Dao M.D."/>
            <person name="Das B."/>
            <person name="Davila M.-L."/>
            <person name="Davy-Carroll L."/>
            <person name="Denson S."/>
            <person name="Dinh H."/>
            <person name="Ebong V.E."/>
            <person name="Edwards J.R."/>
            <person name="Egan A."/>
            <person name="El-Daye J."/>
            <person name="Escobedo L."/>
            <person name="Fernandez S."/>
            <person name="Fernando P.R."/>
            <person name="Flagg N."/>
            <person name="Forbes L.D."/>
            <person name="Fowler R.G."/>
            <person name="Fu Q."/>
            <person name="Gabisi R.A."/>
            <person name="Ganer J."/>
            <person name="Garbino Pronczuk A."/>
            <person name="Garcia R.M."/>
            <person name="Garner T."/>
            <person name="Garrett T.E."/>
            <person name="Gonzalez D.A."/>
            <person name="Hamid H."/>
            <person name="Hawkins E.S."/>
            <person name="Hirani K."/>
            <person name="Hogues M.E."/>
            <person name="Hollins B."/>
            <person name="Hsiao C.-H."/>
            <person name="Jabil R."/>
            <person name="James M.L."/>
            <person name="Jhangiani S.N."/>
            <person name="Johnson B."/>
            <person name="Johnson Q."/>
            <person name="Joshi V."/>
            <person name="Kalu J.B."/>
            <person name="Kam C."/>
            <person name="Kashfia A."/>
            <person name="Keebler J."/>
            <person name="Kisamo H."/>
            <person name="Kovar C.L."/>
            <person name="Lago L.A."/>
            <person name="Lai C.-Y."/>
            <person name="Laidlaw J."/>
            <person name="Lara F."/>
            <person name="Le T.-K."/>
            <person name="Lee S.L."/>
            <person name="Legall F.H."/>
            <person name="Lemon S.J."/>
            <person name="Lewis L.R."/>
            <person name="Li B."/>
            <person name="Liu Y."/>
            <person name="Liu Y.-S."/>
            <person name="Lopez J."/>
            <person name="Lozado R.J."/>
            <person name="Lu J."/>
            <person name="Madu R.C."/>
            <person name="Maheshwari M."/>
            <person name="Maheshwari R."/>
            <person name="Malloy K."/>
            <person name="Martinez E."/>
            <person name="Mathew T."/>
            <person name="Mercado I.C."/>
            <person name="Mercado C."/>
            <person name="Meyer B."/>
            <person name="Montgomery K."/>
            <person name="Morgan M.B."/>
            <person name="Munidasa M."/>
            <person name="Nazareth L.V."/>
            <person name="Nelson J."/>
            <person name="Ng B.M."/>
            <person name="Nguyen N.B."/>
            <person name="Nguyen P.Q."/>
            <person name="Nguyen T."/>
            <person name="Obregon M."/>
            <person name="Okwuonu G.O."/>
            <person name="Onwere C.G."/>
            <person name="Orozco G."/>
            <person name="Parra A."/>
            <person name="Patel S."/>
            <person name="Patil S."/>
            <person name="Perez A."/>
            <person name="Perez Y."/>
            <person name="Pham C."/>
            <person name="Primus E.L."/>
            <person name="Pu L.-L."/>
            <person name="Puazo M."/>
            <person name="Qin X."/>
            <person name="Quiroz J.B."/>
            <person name="Reese J."/>
            <person name="Richards S."/>
            <person name="Rives C.M."/>
            <person name="Robberts R."/>
            <person name="Ruiz S.J."/>
            <person name="Ruiz M.J."/>
            <person name="Santibanez J."/>
            <person name="Schneider B.W."/>
            <person name="Sisson I."/>
            <person name="Smith M."/>
            <person name="Sodergren E."/>
            <person name="Song X.-Z."/>
            <person name="Song B.B."/>
            <person name="Summersgill H."/>
            <person name="Thelus R."/>
            <person name="Thornton R.D."/>
            <person name="Trejos Z.Y."/>
            <person name="Usmani K."/>
            <person name="Vattathil S."/>
            <person name="Villasana D."/>
            <person name="Walker D.L."/>
            <person name="Wang S."/>
            <person name="Wang K."/>
            <person name="White C.S."/>
            <person name="Williams A.C."/>
            <person name="Williamson J."/>
            <person name="Wilson K."/>
            <person name="Woghiren I.O."/>
            <person name="Woodworth J.R."/>
            <person name="Worley K.C."/>
            <person name="Wright R.A."/>
            <person name="Wu W."/>
            <person name="Young L."/>
            <person name="Zhang L."/>
            <person name="Zhang J."/>
            <person name="Zhu Y."/>
            <person name="Muzny D.M."/>
            <person name="Weinstock G."/>
            <person name="Gibbs R.A."/>
        </authorList>
    </citation>
    <scope>NUCLEOTIDE SEQUENCE [LARGE SCALE GENOMIC DNA]</scope>
    <source>
        <strain evidence="7">LSR1</strain>
    </source>
</reference>
<accession>A0A8R2H5M2</accession>
<evidence type="ECO:0000256" key="1">
    <source>
        <dbReference type="ARBA" id="ARBA00022441"/>
    </source>
</evidence>
<dbReference type="Pfam" id="PF07707">
    <property type="entry name" value="BACK"/>
    <property type="match status" value="1"/>
</dbReference>
<organism evidence="6 7">
    <name type="scientific">Acyrthosiphon pisum</name>
    <name type="common">Pea aphid</name>
    <dbReference type="NCBI Taxonomy" id="7029"/>
    <lineage>
        <taxon>Eukaryota</taxon>
        <taxon>Metazoa</taxon>
        <taxon>Ecdysozoa</taxon>
        <taxon>Arthropoda</taxon>
        <taxon>Hexapoda</taxon>
        <taxon>Insecta</taxon>
        <taxon>Pterygota</taxon>
        <taxon>Neoptera</taxon>
        <taxon>Paraneoptera</taxon>
        <taxon>Hemiptera</taxon>
        <taxon>Sternorrhyncha</taxon>
        <taxon>Aphidomorpha</taxon>
        <taxon>Aphidoidea</taxon>
        <taxon>Aphididae</taxon>
        <taxon>Macrosiphini</taxon>
        <taxon>Acyrthosiphon</taxon>
    </lineage>
</organism>
<dbReference type="InterPro" id="IPR011705">
    <property type="entry name" value="BACK"/>
</dbReference>
<feature type="domain" description="BACK" evidence="5">
    <location>
        <begin position="54"/>
        <end position="107"/>
    </location>
</feature>
<protein>
    <submittedName>
        <fullName evidence="6">Uncharacterized protein</fullName>
    </submittedName>
</protein>
<dbReference type="Pfam" id="PF00651">
    <property type="entry name" value="BTB"/>
    <property type="match status" value="1"/>
</dbReference>
<keyword evidence="1" id="KW-0880">Kelch repeat</keyword>
<keyword evidence="3" id="KW-0009">Actin-binding</keyword>
<keyword evidence="2" id="KW-0677">Repeat</keyword>
<evidence type="ECO:0000313" key="6">
    <source>
        <dbReference type="EnsemblMetazoa" id="XP_016658821.1"/>
    </source>
</evidence>
<dbReference type="Proteomes" id="UP000007819">
    <property type="component" value="Chromosome A2"/>
</dbReference>
<dbReference type="PANTHER" id="PTHR24412:SF441">
    <property type="entry name" value="KELCH-LIKE PROTEIN 28"/>
    <property type="match status" value="1"/>
</dbReference>
<feature type="domain" description="BTB" evidence="4">
    <location>
        <begin position="8"/>
        <end position="48"/>
    </location>
</feature>